<dbReference type="EMBL" id="AB924562">
    <property type="protein sequence ID" value="BAT23449.1"/>
    <property type="molecule type" value="Genomic_DNA"/>
</dbReference>
<dbReference type="SUPFAM" id="SSF53756">
    <property type="entry name" value="UDP-Glycosyltransferase/glycogen phosphorylase"/>
    <property type="match status" value="1"/>
</dbReference>
<sequence>MNIVLFNTLYYPYRIGGAEVSVQILAEELVAKGNNVTVVSLSEGLKQERDNIGGVKIIKLPIKNLYWPFNQKKQSKFKRLLWHIIDIYNPAYIKTVKDIFTETEPDVVHTNNLSGFSTSVWAVAKKNKIKIVHTARDYYLMHPNCTLFKNNENMNVKSLNVKAWSFFKKKKSAKIDVFIGISEFITNLHKNNGFFRESLCTTIYNPVVVNAIKQGESTQLTNKRVGFIGRLSEEKGFLEYCELAKNNRNYTFFAAGNYISEKEKERLSKFSNDANVNVLGYVPVEKFFNMVDIVILPIKWNEPFGRVVVESVLAGKLVISRKVGSLPELSQILPNIRLVDSLIDEFDEVVNSAVMSEVSEDVKKMFSPDNVANKYISAYKM</sequence>
<feature type="domain" description="Glycosyltransferase subfamily 4-like N-terminal" evidence="2">
    <location>
        <begin position="15"/>
        <end position="207"/>
    </location>
</feature>
<dbReference type="InterPro" id="IPR028098">
    <property type="entry name" value="Glyco_trans_4-like_N"/>
</dbReference>
<dbReference type="CDD" id="cd03823">
    <property type="entry name" value="GT4_ExpE7-like"/>
    <property type="match status" value="1"/>
</dbReference>
<dbReference type="Pfam" id="PF00534">
    <property type="entry name" value="Glycos_transf_1"/>
    <property type="match status" value="1"/>
</dbReference>
<dbReference type="PANTHER" id="PTHR45947:SF3">
    <property type="entry name" value="SULFOQUINOVOSYL TRANSFERASE SQD2"/>
    <property type="match status" value="1"/>
</dbReference>
<evidence type="ECO:0000313" key="3">
    <source>
        <dbReference type="EMBL" id="BAT23449.1"/>
    </source>
</evidence>
<accession>A0A0N7KW89</accession>
<gene>
    <name evidence="3" type="primary">wcuD</name>
</gene>
<protein>
    <submittedName>
        <fullName evidence="3">Glycosyl transferase</fullName>
    </submittedName>
</protein>
<keyword evidence="3" id="KW-0808">Transferase</keyword>
<dbReference type="InterPro" id="IPR001296">
    <property type="entry name" value="Glyco_trans_1"/>
</dbReference>
<dbReference type="PANTHER" id="PTHR45947">
    <property type="entry name" value="SULFOQUINOVOSYL TRANSFERASE SQD2"/>
    <property type="match status" value="1"/>
</dbReference>
<evidence type="ECO:0000259" key="2">
    <source>
        <dbReference type="Pfam" id="PF13439"/>
    </source>
</evidence>
<dbReference type="InterPro" id="IPR050194">
    <property type="entry name" value="Glycosyltransferase_grp1"/>
</dbReference>
<reference evidence="3" key="1">
    <citation type="submission" date="2014-04" db="EMBL/GenBank/DDBJ databases">
        <authorList>
            <person name="Harrison E."/>
        </authorList>
    </citation>
    <scope>NUCLEOTIDE SEQUENCE</scope>
    <source>
        <strain evidence="3">1680/49</strain>
    </source>
</reference>
<evidence type="ECO:0000259" key="1">
    <source>
        <dbReference type="Pfam" id="PF00534"/>
    </source>
</evidence>
<name>A0A0N7KW89_9ENTR</name>
<dbReference type="Pfam" id="PF13439">
    <property type="entry name" value="Glyco_transf_4"/>
    <property type="match status" value="1"/>
</dbReference>
<feature type="domain" description="Glycosyl transferase family 1" evidence="1">
    <location>
        <begin position="213"/>
        <end position="329"/>
    </location>
</feature>
<proteinExistence type="predicted"/>
<dbReference type="AlphaFoldDB" id="A0A0N7KW89"/>
<organism evidence="3">
    <name type="scientific">Klebsiella sp. 1680/49</name>
    <dbReference type="NCBI Taxonomy" id="1497802"/>
    <lineage>
        <taxon>Bacteria</taxon>
        <taxon>Pseudomonadati</taxon>
        <taxon>Pseudomonadota</taxon>
        <taxon>Gammaproteobacteria</taxon>
        <taxon>Enterobacterales</taxon>
        <taxon>Enterobacteriaceae</taxon>
        <taxon>Klebsiella/Raoultella group</taxon>
        <taxon>Klebsiella</taxon>
    </lineage>
</organism>
<dbReference type="GO" id="GO:0016757">
    <property type="term" value="F:glycosyltransferase activity"/>
    <property type="evidence" value="ECO:0007669"/>
    <property type="project" value="InterPro"/>
</dbReference>
<dbReference type="Gene3D" id="3.40.50.2000">
    <property type="entry name" value="Glycogen Phosphorylase B"/>
    <property type="match status" value="2"/>
</dbReference>
<reference evidence="3" key="2">
    <citation type="journal article" date="2015" name="Sci. Rep.">
        <title>Genetic analysis of capsular polysaccharide synthesis gene clusters in 79 capsular types of Klebsiella spp.</title>
        <authorList>
            <person name="Pan Y.J."/>
            <person name="Lin T.L."/>
            <person name="Chen C.T."/>
            <person name="Chen Y.Y."/>
            <person name="Hsieh P.F."/>
            <person name="Hsu C.R."/>
            <person name="Wu M.C."/>
            <person name="Wang J.T."/>
        </authorList>
    </citation>
    <scope>NUCLEOTIDE SEQUENCE</scope>
    <source>
        <strain evidence="3">1680/49</strain>
    </source>
</reference>